<evidence type="ECO:0008006" key="6">
    <source>
        <dbReference type="Google" id="ProtNLM"/>
    </source>
</evidence>
<name>A0A2N1PU50_9BACT</name>
<protein>
    <recommendedName>
        <fullName evidence="6">Solute-binding protein family 3/N-terminal domain-containing protein</fullName>
    </recommendedName>
</protein>
<sequence>MGESMSKRFSFIFLIFIFVMHISTVSAAASTLTDKGSSDGRKTEVSQRPLIFAFPGYASRETITRRFTPFVEYLSRALKRKIVMKVLSNYFEVLEQLEKDSVDLAQLTPVLYTSVMDSDELEFLGIQVVKGDYFYQSHIVVPSDSKISELSQLRGKTIGFTNIFSSSGFIIPMLALKEKGLISSEGQQFFITRMLDDHDKLLYNLLKKRIDAAATYDDMVDDNSQSLKVICRIPQPIPEDAFVANLSTIDEKQLQSIREVFKNYWDKTGKSHIERFHGNDRIYHDFRKIVKP</sequence>
<dbReference type="NCBIfam" id="TIGR01098">
    <property type="entry name" value="3A0109s03R"/>
    <property type="match status" value="1"/>
</dbReference>
<reference evidence="4 5" key="1">
    <citation type="journal article" date="2017" name="ISME J.">
        <title>Potential for microbial H2 and metal transformations associated with novel bacteria and archaea in deep terrestrial subsurface sediments.</title>
        <authorList>
            <person name="Hernsdorf A.W."/>
            <person name="Amano Y."/>
            <person name="Miyakawa K."/>
            <person name="Ise K."/>
            <person name="Suzuki Y."/>
            <person name="Anantharaman K."/>
            <person name="Probst A."/>
            <person name="Burstein D."/>
            <person name="Thomas B.C."/>
            <person name="Banfield J.F."/>
        </authorList>
    </citation>
    <scope>NUCLEOTIDE SEQUENCE [LARGE SCALE GENOMIC DNA]</scope>
    <source>
        <strain evidence="4">HGW-Wallbacteria-1</strain>
    </source>
</reference>
<keyword evidence="2 3" id="KW-0732">Signal</keyword>
<dbReference type="GO" id="GO:0055085">
    <property type="term" value="P:transmembrane transport"/>
    <property type="evidence" value="ECO:0007669"/>
    <property type="project" value="InterPro"/>
</dbReference>
<evidence type="ECO:0000256" key="3">
    <source>
        <dbReference type="SAM" id="SignalP"/>
    </source>
</evidence>
<evidence type="ECO:0000313" key="5">
    <source>
        <dbReference type="Proteomes" id="UP000233256"/>
    </source>
</evidence>
<gene>
    <name evidence="4" type="ORF">CVV64_00145</name>
</gene>
<feature type="chain" id="PRO_5014780816" description="Solute-binding protein family 3/N-terminal domain-containing protein" evidence="3">
    <location>
        <begin position="29"/>
        <end position="292"/>
    </location>
</feature>
<dbReference type="PANTHER" id="PTHR35841">
    <property type="entry name" value="PHOSPHONATES-BINDING PERIPLASMIC PROTEIN"/>
    <property type="match status" value="1"/>
</dbReference>
<dbReference type="Proteomes" id="UP000233256">
    <property type="component" value="Unassembled WGS sequence"/>
</dbReference>
<organism evidence="4 5">
    <name type="scientific">Candidatus Wallbacteria bacterium HGW-Wallbacteria-1</name>
    <dbReference type="NCBI Taxonomy" id="2013854"/>
    <lineage>
        <taxon>Bacteria</taxon>
        <taxon>Candidatus Walliibacteriota</taxon>
    </lineage>
</organism>
<accession>A0A2N1PU50</accession>
<dbReference type="PANTHER" id="PTHR35841:SF1">
    <property type="entry name" value="PHOSPHONATES-BINDING PERIPLASMIC PROTEIN"/>
    <property type="match status" value="1"/>
</dbReference>
<dbReference type="AlphaFoldDB" id="A0A2N1PU50"/>
<dbReference type="GO" id="GO:0043190">
    <property type="term" value="C:ATP-binding cassette (ABC) transporter complex"/>
    <property type="evidence" value="ECO:0007669"/>
    <property type="project" value="InterPro"/>
</dbReference>
<comment type="caution">
    <text evidence="4">The sequence shown here is derived from an EMBL/GenBank/DDBJ whole genome shotgun (WGS) entry which is preliminary data.</text>
</comment>
<feature type="signal peptide" evidence="3">
    <location>
        <begin position="1"/>
        <end position="28"/>
    </location>
</feature>
<proteinExistence type="inferred from homology"/>
<comment type="similarity">
    <text evidence="1">Belongs to the phosphate/phosphite/phosphonate binding protein family.</text>
</comment>
<dbReference type="InterPro" id="IPR005770">
    <property type="entry name" value="PhnD"/>
</dbReference>
<evidence type="ECO:0000313" key="4">
    <source>
        <dbReference type="EMBL" id="PKK91874.1"/>
    </source>
</evidence>
<dbReference type="SUPFAM" id="SSF53850">
    <property type="entry name" value="Periplasmic binding protein-like II"/>
    <property type="match status" value="1"/>
</dbReference>
<dbReference type="Gene3D" id="3.40.190.10">
    <property type="entry name" value="Periplasmic binding protein-like II"/>
    <property type="match status" value="2"/>
</dbReference>
<dbReference type="Pfam" id="PF12974">
    <property type="entry name" value="Phosphonate-bd"/>
    <property type="match status" value="1"/>
</dbReference>
<evidence type="ECO:0000256" key="2">
    <source>
        <dbReference type="ARBA" id="ARBA00022729"/>
    </source>
</evidence>
<dbReference type="EMBL" id="PGXC01000001">
    <property type="protein sequence ID" value="PKK91874.1"/>
    <property type="molecule type" value="Genomic_DNA"/>
</dbReference>
<evidence type="ECO:0000256" key="1">
    <source>
        <dbReference type="ARBA" id="ARBA00007162"/>
    </source>
</evidence>